<name>A0A401LPF5_9BACE</name>
<organism evidence="2 3">
    <name type="scientific">Bacteroides faecalis</name>
    <dbReference type="NCBI Taxonomy" id="2447885"/>
    <lineage>
        <taxon>Bacteria</taxon>
        <taxon>Pseudomonadati</taxon>
        <taxon>Bacteroidota</taxon>
        <taxon>Bacteroidia</taxon>
        <taxon>Bacteroidales</taxon>
        <taxon>Bacteroidaceae</taxon>
        <taxon>Bacteroides</taxon>
    </lineage>
</organism>
<dbReference type="InterPro" id="IPR043732">
    <property type="entry name" value="DUF5675"/>
</dbReference>
<dbReference type="AlphaFoldDB" id="A0A401LPF5"/>
<dbReference type="Proteomes" id="UP000288079">
    <property type="component" value="Unassembled WGS sequence"/>
</dbReference>
<dbReference type="OrthoDB" id="1036575at2"/>
<sequence length="350" mass="38653">MRKKLTENSFDALKTQFRVLSEEEQRAIVGGGYFDDYGIGYYDLEGNYHWTRSREDTSGSYGSSYNDFWDSSNSGALSGSGMYEDDPHNGYGKKSNPITIEDYNFLVRNDNWLGGFVENIGYVGMYATSVDYGNSLYTGSWVRYGDPAYPVSQSDFFQLWNDGKWMGGYVSGFNYVGREATEVPIISSPNTGTGVTPVQNNGVNIVVNRLQYEDKTTLSSFTAYAYNEAGDIISTVEGVFLERGFDYDLCTVNGSKTAISPGVYNVEKSSLHGVPGYYEVAGVEGRSEIIIHNGNTYKNSEGCLLTGESGHFNPSTKEYEVSGSNDKLEQLNNLLNNYGGDGRITISITL</sequence>
<accession>A0A401LPF5</accession>
<comment type="caution">
    <text evidence="2">The sequence shown here is derived from an EMBL/GenBank/DDBJ whole genome shotgun (WGS) entry which is preliminary data.</text>
</comment>
<protein>
    <recommendedName>
        <fullName evidence="1">DUF5675 domain-containing protein</fullName>
    </recommendedName>
</protein>
<keyword evidence="3" id="KW-1185">Reference proteome</keyword>
<evidence type="ECO:0000313" key="3">
    <source>
        <dbReference type="Proteomes" id="UP000288079"/>
    </source>
</evidence>
<evidence type="ECO:0000313" key="2">
    <source>
        <dbReference type="EMBL" id="GCB33341.1"/>
    </source>
</evidence>
<dbReference type="EMBL" id="BHWB01000001">
    <property type="protein sequence ID" value="GCB33341.1"/>
    <property type="molecule type" value="Genomic_DNA"/>
</dbReference>
<feature type="domain" description="DUF5675" evidence="1">
    <location>
        <begin position="207"/>
        <end position="336"/>
    </location>
</feature>
<dbReference type="Pfam" id="PF18925">
    <property type="entry name" value="DUF5675"/>
    <property type="match status" value="1"/>
</dbReference>
<proteinExistence type="predicted"/>
<dbReference type="RefSeq" id="WP_125039704.1">
    <property type="nucleotide sequence ID" value="NZ_BHWB01000001.1"/>
</dbReference>
<evidence type="ECO:0000259" key="1">
    <source>
        <dbReference type="Pfam" id="PF18925"/>
    </source>
</evidence>
<reference evidence="2 3" key="1">
    <citation type="submission" date="2018-10" db="EMBL/GenBank/DDBJ databases">
        <title>Draft Genome Sequence of Bacteroides sp. KCTC 15687.</title>
        <authorList>
            <person name="Yu S.Y."/>
            <person name="Kim J.S."/>
            <person name="Oh B.S."/>
            <person name="Park S.H."/>
            <person name="Kang S.W."/>
            <person name="Park J.E."/>
            <person name="Choi S.H."/>
            <person name="Han K.I."/>
            <person name="Lee K.C."/>
            <person name="Eom M.K."/>
            <person name="Suh M.K."/>
            <person name="Lee D.H."/>
            <person name="Yoon H."/>
            <person name="Kim B."/>
            <person name="Yang S.J."/>
            <person name="Lee J.S."/>
            <person name="Lee J.H."/>
        </authorList>
    </citation>
    <scope>NUCLEOTIDE SEQUENCE [LARGE SCALE GENOMIC DNA]</scope>
    <source>
        <strain evidence="2 3">KCTC 15687</strain>
    </source>
</reference>
<gene>
    <name evidence="2" type="ORF">KGMB02408_02860</name>
</gene>